<comment type="caution">
    <text evidence="2">The sequence shown here is derived from an EMBL/GenBank/DDBJ whole genome shotgun (WGS) entry which is preliminary data.</text>
</comment>
<feature type="chain" id="PRO_5042024010" description="Secreted protein" evidence="1">
    <location>
        <begin position="32"/>
        <end position="72"/>
    </location>
</feature>
<gene>
    <name evidence="2" type="ORF">B0F90DRAFT_1728705</name>
</gene>
<reference evidence="2" key="1">
    <citation type="journal article" date="2022" name="New Phytol.">
        <title>Evolutionary transition to the ectomycorrhizal habit in the genomes of a hyperdiverse lineage of mushroom-forming fungi.</title>
        <authorList>
            <person name="Looney B."/>
            <person name="Miyauchi S."/>
            <person name="Morin E."/>
            <person name="Drula E."/>
            <person name="Courty P.E."/>
            <person name="Kohler A."/>
            <person name="Kuo A."/>
            <person name="LaButti K."/>
            <person name="Pangilinan J."/>
            <person name="Lipzen A."/>
            <person name="Riley R."/>
            <person name="Andreopoulos W."/>
            <person name="He G."/>
            <person name="Johnson J."/>
            <person name="Nolan M."/>
            <person name="Tritt A."/>
            <person name="Barry K.W."/>
            <person name="Grigoriev I.V."/>
            <person name="Nagy L.G."/>
            <person name="Hibbett D."/>
            <person name="Henrissat B."/>
            <person name="Matheny P.B."/>
            <person name="Labbe J."/>
            <person name="Martin F.M."/>
        </authorList>
    </citation>
    <scope>NUCLEOTIDE SEQUENCE</scope>
    <source>
        <strain evidence="2">BPL690</strain>
    </source>
</reference>
<evidence type="ECO:0008006" key="4">
    <source>
        <dbReference type="Google" id="ProtNLM"/>
    </source>
</evidence>
<name>A0AAD4M295_9AGAM</name>
<dbReference type="AlphaFoldDB" id="A0AAD4M295"/>
<dbReference type="Proteomes" id="UP001203297">
    <property type="component" value="Unassembled WGS sequence"/>
</dbReference>
<keyword evidence="1" id="KW-0732">Signal</keyword>
<evidence type="ECO:0000313" key="2">
    <source>
        <dbReference type="EMBL" id="KAI0299443.1"/>
    </source>
</evidence>
<proteinExistence type="predicted"/>
<dbReference type="EMBL" id="WTXG01000023">
    <property type="protein sequence ID" value="KAI0299443.1"/>
    <property type="molecule type" value="Genomic_DNA"/>
</dbReference>
<keyword evidence="3" id="KW-1185">Reference proteome</keyword>
<evidence type="ECO:0000256" key="1">
    <source>
        <dbReference type="SAM" id="SignalP"/>
    </source>
</evidence>
<evidence type="ECO:0000313" key="3">
    <source>
        <dbReference type="Proteomes" id="UP001203297"/>
    </source>
</evidence>
<organism evidence="2 3">
    <name type="scientific">Multifurca ochricompacta</name>
    <dbReference type="NCBI Taxonomy" id="376703"/>
    <lineage>
        <taxon>Eukaryota</taxon>
        <taxon>Fungi</taxon>
        <taxon>Dikarya</taxon>
        <taxon>Basidiomycota</taxon>
        <taxon>Agaricomycotina</taxon>
        <taxon>Agaricomycetes</taxon>
        <taxon>Russulales</taxon>
        <taxon>Russulaceae</taxon>
        <taxon>Multifurca</taxon>
    </lineage>
</organism>
<protein>
    <recommendedName>
        <fullName evidence="4">Secreted protein</fullName>
    </recommendedName>
</protein>
<sequence length="72" mass="7909">MSCQYNRLPWPQALLYTLASFLFFFASQASAAPHSNLARRGNGNDSSTKIIVRPCIIHPIPRVLAHSSSLAP</sequence>
<feature type="signal peptide" evidence="1">
    <location>
        <begin position="1"/>
        <end position="31"/>
    </location>
</feature>
<accession>A0AAD4M295</accession>